<dbReference type="Proteomes" id="UP000017081">
    <property type="component" value="Unassembled WGS sequence"/>
</dbReference>
<comment type="cofactor">
    <cofactor evidence="2 13">
        <name>NAD(+)</name>
        <dbReference type="ChEBI" id="CHEBI:57540"/>
    </cofactor>
</comment>
<evidence type="ECO:0000256" key="13">
    <source>
        <dbReference type="HAMAP-Rule" id="MF_00110"/>
    </source>
</evidence>
<evidence type="ECO:0000259" key="16">
    <source>
        <dbReference type="Pfam" id="PF24621"/>
    </source>
</evidence>
<dbReference type="GO" id="GO:0009423">
    <property type="term" value="P:chorismate biosynthetic process"/>
    <property type="evidence" value="ECO:0007669"/>
    <property type="project" value="UniProtKB-UniRule"/>
</dbReference>
<dbReference type="CDD" id="cd08195">
    <property type="entry name" value="DHQS"/>
    <property type="match status" value="1"/>
</dbReference>
<dbReference type="EMBL" id="AXZF01000002">
    <property type="protein sequence ID" value="ERT70060.1"/>
    <property type="molecule type" value="Genomic_DNA"/>
</dbReference>
<reference evidence="17 18" key="1">
    <citation type="submission" date="2013-08" db="EMBL/GenBank/DDBJ databases">
        <authorList>
            <person name="Weinstock G."/>
            <person name="Sodergren E."/>
            <person name="Wylie T."/>
            <person name="Fulton L."/>
            <person name="Fulton R."/>
            <person name="Fronick C."/>
            <person name="O'Laughlin M."/>
            <person name="Godfrey J."/>
            <person name="Miner T."/>
            <person name="Herter B."/>
            <person name="Appelbaum E."/>
            <person name="Cordes M."/>
            <person name="Lek S."/>
            <person name="Wollam A."/>
            <person name="Pepin K.H."/>
            <person name="Palsikar V.B."/>
            <person name="Mitreva M."/>
            <person name="Wilson R.K."/>
        </authorList>
    </citation>
    <scope>NUCLEOTIDE SEQUENCE [LARGE SCALE GENOMIC DNA]</scope>
    <source>
        <strain evidence="17 18">ATCC BAA-474</strain>
    </source>
</reference>
<comment type="subcellular location">
    <subcellularLocation>
        <location evidence="13">Cytoplasm</location>
    </subcellularLocation>
</comment>
<evidence type="ECO:0000259" key="15">
    <source>
        <dbReference type="Pfam" id="PF02541"/>
    </source>
</evidence>
<feature type="domain" description="Ppx/GppA phosphatase N-terminal" evidence="15">
    <location>
        <begin position="382"/>
        <end position="649"/>
    </location>
</feature>
<dbReference type="AlphaFoldDB" id="U7VEV1"/>
<dbReference type="PANTHER" id="PTHR43622:SF7">
    <property type="entry name" value="3-DEHYDROQUINATE SYNTHASE, CHLOROPLASTIC"/>
    <property type="match status" value="1"/>
</dbReference>
<keyword evidence="6 13" id="KW-0028">Amino-acid biosynthesis</keyword>
<dbReference type="Gene3D" id="3.40.50.1970">
    <property type="match status" value="1"/>
</dbReference>
<dbReference type="Pfam" id="PF24621">
    <property type="entry name" value="DHQS_C"/>
    <property type="match status" value="1"/>
</dbReference>
<dbReference type="EC" id="4.2.3.4" evidence="5 13"/>
<evidence type="ECO:0000256" key="1">
    <source>
        <dbReference type="ARBA" id="ARBA00001393"/>
    </source>
</evidence>
<dbReference type="InterPro" id="IPR056179">
    <property type="entry name" value="DHQS_C"/>
</dbReference>
<comment type="function">
    <text evidence="13">Catalyzes the conversion of 3-deoxy-D-arabino-heptulosonate 7-phosphate (DAHP) to dehydroquinate (DHQ).</text>
</comment>
<evidence type="ECO:0000256" key="7">
    <source>
        <dbReference type="ARBA" id="ARBA00022723"/>
    </source>
</evidence>
<dbReference type="HAMAP" id="MF_00110">
    <property type="entry name" value="DHQ_synthase"/>
    <property type="match status" value="1"/>
</dbReference>
<dbReference type="PANTHER" id="PTHR43622">
    <property type="entry name" value="3-DEHYDROQUINATE SYNTHASE"/>
    <property type="match status" value="1"/>
</dbReference>
<dbReference type="GO" id="GO:0008652">
    <property type="term" value="P:amino acid biosynthetic process"/>
    <property type="evidence" value="ECO:0007669"/>
    <property type="project" value="UniProtKB-KW"/>
</dbReference>
<evidence type="ECO:0000256" key="4">
    <source>
        <dbReference type="ARBA" id="ARBA00004661"/>
    </source>
</evidence>
<dbReference type="GO" id="GO:0046872">
    <property type="term" value="F:metal ion binding"/>
    <property type="evidence" value="ECO:0007669"/>
    <property type="project" value="UniProtKB-KW"/>
</dbReference>
<dbReference type="Gene3D" id="1.20.1090.10">
    <property type="entry name" value="Dehydroquinate synthase-like - alpha domain"/>
    <property type="match status" value="1"/>
</dbReference>
<dbReference type="STRING" id="1319815.HMPREF0202_00054"/>
<dbReference type="InterPro" id="IPR016037">
    <property type="entry name" value="DHQ_synth_AroB"/>
</dbReference>
<dbReference type="GO" id="GO:0003856">
    <property type="term" value="F:3-dehydroquinate synthase activity"/>
    <property type="evidence" value="ECO:0007669"/>
    <property type="project" value="UniProtKB-UniRule"/>
</dbReference>
<dbReference type="PATRIC" id="fig|1319815.3.peg.53"/>
<protein>
    <recommendedName>
        <fullName evidence="5 13">3-dehydroquinate synthase</fullName>
        <shortName evidence="13">DHQS</shortName>
        <ecNumber evidence="5 13">4.2.3.4</ecNumber>
    </recommendedName>
</protein>
<feature type="binding site" evidence="13">
    <location>
        <begin position="101"/>
        <end position="105"/>
    </location>
    <ligand>
        <name>NAD(+)</name>
        <dbReference type="ChEBI" id="CHEBI:57540"/>
    </ligand>
</feature>
<dbReference type="GO" id="GO:0009073">
    <property type="term" value="P:aromatic amino acid family biosynthetic process"/>
    <property type="evidence" value="ECO:0007669"/>
    <property type="project" value="UniProtKB-KW"/>
</dbReference>
<evidence type="ECO:0000313" key="17">
    <source>
        <dbReference type="EMBL" id="ERT70060.1"/>
    </source>
</evidence>
<feature type="binding site" evidence="13">
    <location>
        <position position="261"/>
    </location>
    <ligand>
        <name>Zn(2+)</name>
        <dbReference type="ChEBI" id="CHEBI:29105"/>
    </ligand>
</feature>
<keyword evidence="9 13" id="KW-0862">Zinc</keyword>
<keyword evidence="13" id="KW-0170">Cobalt</keyword>
<dbReference type="Pfam" id="PF02541">
    <property type="entry name" value="Ppx-GppA"/>
    <property type="match status" value="1"/>
</dbReference>
<feature type="binding site" evidence="13">
    <location>
        <begin position="125"/>
        <end position="126"/>
    </location>
    <ligand>
        <name>NAD(+)</name>
        <dbReference type="ChEBI" id="CHEBI:57540"/>
    </ligand>
</feature>
<feature type="binding site" evidence="13">
    <location>
        <position position="138"/>
    </location>
    <ligand>
        <name>NAD(+)</name>
        <dbReference type="ChEBI" id="CHEBI:57540"/>
    </ligand>
</feature>
<feature type="binding site" evidence="13">
    <location>
        <position position="244"/>
    </location>
    <ligand>
        <name>Zn(2+)</name>
        <dbReference type="ChEBI" id="CHEBI:29105"/>
    </ligand>
</feature>
<evidence type="ECO:0000256" key="5">
    <source>
        <dbReference type="ARBA" id="ARBA00013031"/>
    </source>
</evidence>
<dbReference type="RefSeq" id="WP_023049604.1">
    <property type="nucleotide sequence ID" value="NZ_CP173065.2"/>
</dbReference>
<evidence type="ECO:0000256" key="10">
    <source>
        <dbReference type="ARBA" id="ARBA00023027"/>
    </source>
</evidence>
<keyword evidence="7 13" id="KW-0479">Metal-binding</keyword>
<dbReference type="InterPro" id="IPR003695">
    <property type="entry name" value="Ppx_GppA_N"/>
</dbReference>
<evidence type="ECO:0000259" key="14">
    <source>
        <dbReference type="Pfam" id="PF01761"/>
    </source>
</evidence>
<feature type="binding site" evidence="13">
    <location>
        <begin position="165"/>
        <end position="168"/>
    </location>
    <ligand>
        <name>NAD(+)</name>
        <dbReference type="ChEBI" id="CHEBI:57540"/>
    </ligand>
</feature>
<dbReference type="InterPro" id="IPR050071">
    <property type="entry name" value="Dehydroquinate_synthase"/>
</dbReference>
<evidence type="ECO:0000256" key="2">
    <source>
        <dbReference type="ARBA" id="ARBA00001911"/>
    </source>
</evidence>
<dbReference type="eggNOG" id="COG0337">
    <property type="taxonomic scope" value="Bacteria"/>
</dbReference>
<feature type="binding site" evidence="13">
    <location>
        <position position="180"/>
    </location>
    <ligand>
        <name>Zn(2+)</name>
        <dbReference type="ChEBI" id="CHEBI:29105"/>
    </ligand>
</feature>
<accession>U7VEV1</accession>
<keyword evidence="11 13" id="KW-0057">Aromatic amino acid biosynthesis</keyword>
<dbReference type="eggNOG" id="COG0248">
    <property type="taxonomic scope" value="Bacteria"/>
</dbReference>
<evidence type="ECO:0000256" key="6">
    <source>
        <dbReference type="ARBA" id="ARBA00022605"/>
    </source>
</evidence>
<evidence type="ECO:0000313" key="18">
    <source>
        <dbReference type="Proteomes" id="UP000017081"/>
    </source>
</evidence>
<feature type="binding site" evidence="13">
    <location>
        <position position="147"/>
    </location>
    <ligand>
        <name>NAD(+)</name>
        <dbReference type="ChEBI" id="CHEBI:57540"/>
    </ligand>
</feature>
<dbReference type="GO" id="GO:0000166">
    <property type="term" value="F:nucleotide binding"/>
    <property type="evidence" value="ECO:0007669"/>
    <property type="project" value="UniProtKB-KW"/>
</dbReference>
<feature type="domain" description="3-dehydroquinate synthase N-terminal" evidence="14">
    <location>
        <begin position="63"/>
        <end position="175"/>
    </location>
</feature>
<organism evidence="17 18">
    <name type="scientific">Cetobacterium somerae ATCC BAA-474</name>
    <dbReference type="NCBI Taxonomy" id="1319815"/>
    <lineage>
        <taxon>Bacteria</taxon>
        <taxon>Fusobacteriati</taxon>
        <taxon>Fusobacteriota</taxon>
        <taxon>Fusobacteriia</taxon>
        <taxon>Fusobacteriales</taxon>
        <taxon>Fusobacteriaceae</taxon>
        <taxon>Cetobacterium</taxon>
    </lineage>
</organism>
<dbReference type="InterPro" id="IPR043129">
    <property type="entry name" value="ATPase_NBD"/>
</dbReference>
<name>U7VEV1_9FUSO</name>
<proteinExistence type="inferred from homology"/>
<dbReference type="SUPFAM" id="SSF53067">
    <property type="entry name" value="Actin-like ATPase domain"/>
    <property type="match status" value="2"/>
</dbReference>
<evidence type="ECO:0000256" key="11">
    <source>
        <dbReference type="ARBA" id="ARBA00023141"/>
    </source>
</evidence>
<comment type="cofactor">
    <cofactor evidence="13">
        <name>Co(2+)</name>
        <dbReference type="ChEBI" id="CHEBI:48828"/>
    </cofactor>
    <cofactor evidence="13">
        <name>Zn(2+)</name>
        <dbReference type="ChEBI" id="CHEBI:29105"/>
    </cofactor>
    <text evidence="13">Binds 1 divalent metal cation per subunit. Can use either Co(2+) or Zn(2+).</text>
</comment>
<dbReference type="Gene3D" id="3.30.420.150">
    <property type="entry name" value="Exopolyphosphatase. Domain 2"/>
    <property type="match status" value="1"/>
</dbReference>
<dbReference type="HOGENOM" id="CLU_025862_1_0_0"/>
<comment type="caution">
    <text evidence="17">The sequence shown here is derived from an EMBL/GenBank/DDBJ whole genome shotgun (WGS) entry which is preliminary data.</text>
</comment>
<dbReference type="SUPFAM" id="SSF56796">
    <property type="entry name" value="Dehydroquinate synthase-like"/>
    <property type="match status" value="1"/>
</dbReference>
<keyword evidence="13" id="KW-0963">Cytoplasm</keyword>
<dbReference type="NCBIfam" id="TIGR01357">
    <property type="entry name" value="aroB"/>
    <property type="match status" value="1"/>
</dbReference>
<evidence type="ECO:0000256" key="8">
    <source>
        <dbReference type="ARBA" id="ARBA00022741"/>
    </source>
</evidence>
<feature type="binding site" evidence="13">
    <location>
        <begin position="67"/>
        <end position="72"/>
    </location>
    <ligand>
        <name>NAD(+)</name>
        <dbReference type="ChEBI" id="CHEBI:57540"/>
    </ligand>
</feature>
<gene>
    <name evidence="13" type="primary">aroB</name>
    <name evidence="17" type="ORF">HMPREF0202_00054</name>
</gene>
<keyword evidence="18" id="KW-1185">Reference proteome</keyword>
<dbReference type="Gene3D" id="3.30.420.40">
    <property type="match status" value="1"/>
</dbReference>
<dbReference type="Pfam" id="PF01761">
    <property type="entry name" value="DHQ_synthase"/>
    <property type="match status" value="1"/>
</dbReference>
<comment type="catalytic activity">
    <reaction evidence="1 13">
        <text>7-phospho-2-dehydro-3-deoxy-D-arabino-heptonate = 3-dehydroquinate + phosphate</text>
        <dbReference type="Rhea" id="RHEA:21968"/>
        <dbReference type="ChEBI" id="CHEBI:32364"/>
        <dbReference type="ChEBI" id="CHEBI:43474"/>
        <dbReference type="ChEBI" id="CHEBI:58394"/>
        <dbReference type="EC" id="4.2.3.4"/>
    </reaction>
</comment>
<comment type="pathway">
    <text evidence="4 13">Metabolic intermediate biosynthesis; chorismate biosynthesis; chorismate from D-erythrose 4-phosphate and phosphoenolpyruvate: step 2/7.</text>
</comment>
<evidence type="ECO:0000256" key="3">
    <source>
        <dbReference type="ARBA" id="ARBA00001947"/>
    </source>
</evidence>
<comment type="cofactor">
    <cofactor evidence="3">
        <name>Zn(2+)</name>
        <dbReference type="ChEBI" id="CHEBI:29105"/>
    </cofactor>
</comment>
<keyword evidence="12 13" id="KW-0456">Lyase</keyword>
<evidence type="ECO:0000256" key="12">
    <source>
        <dbReference type="ARBA" id="ARBA00023239"/>
    </source>
</evidence>
<dbReference type="GO" id="GO:0005737">
    <property type="term" value="C:cytoplasm"/>
    <property type="evidence" value="ECO:0007669"/>
    <property type="project" value="UniProtKB-SubCell"/>
</dbReference>
<keyword evidence="8 13" id="KW-0547">Nucleotide-binding</keyword>
<sequence>MKNLVMKTSINSYDIFIGQNTIDRLNDFTENYDKILLLTNKTIGELYGQKILSNLPKKKTYVYKIEDGEIYKNMETSMEIFSFLIENNFSRNSLIICVGGGVVCDLGGFIASTFMRGLDFLQVPTSLLAQVDASIGGKVAINHSLGKNLIGSFKQPIGVIIDINFLKTLPLCQFKSGMGEVIKHSIIAKDKSYFNFLIESYRDILKLKPEVLIEMIYESCKIKKEFVEKDEFEKGDRAFLNLGHTYGHALETLFDYQHISHGEGVAKGILFEMQISKFLGFATEEYINSIKELFSLYKIDPTPIYIEEETLINVMKKDKKNTHDKIKFIIDKNGTLENMPISKEVISEVNHSFKNRILKGVIDIGTNSCRLFIAEIEKTDNKIEIITPLYKDLEVSRLGKNLNQTGVLSKESIEKTYYIIKRFKEKADSMGVTELIAFATAATREASNGSMFVQGIKNEFDINTLVIPGEIEAKLSFNGNSNIYREKIATIDVGGGSSEITIGDYNGIDYIKSFPIGVVKLTEMFFSDENYNEETLLSARNYLKGFFNELIKFEGNNFKIIGVAGTVTTNVSIVKKFPKFDEKEINGYVLTKMDLEENLYLFLSKTLEDRKKIIGLEPNRADVIIAGNLILLTLLDILNKNSITVSTVDNLEGGMVLNI</sequence>
<feature type="domain" description="3-dehydroquinate synthase C-terminal" evidence="16">
    <location>
        <begin position="177"/>
        <end position="321"/>
    </location>
</feature>
<dbReference type="InterPro" id="IPR030960">
    <property type="entry name" value="DHQS/DOIS_N"/>
</dbReference>
<dbReference type="FunFam" id="3.40.50.1970:FF:000007">
    <property type="entry name" value="Pentafunctional AROM polypeptide"/>
    <property type="match status" value="1"/>
</dbReference>
<dbReference type="UniPathway" id="UPA00053">
    <property type="reaction ID" value="UER00085"/>
</dbReference>
<keyword evidence="10 13" id="KW-0520">NAD</keyword>
<comment type="similarity">
    <text evidence="13">Belongs to the sugar phosphate cyclases superfamily. Dehydroquinate synthase family.</text>
</comment>
<evidence type="ECO:0000256" key="9">
    <source>
        <dbReference type="ARBA" id="ARBA00022833"/>
    </source>
</evidence>